<accession>A0A5P8JU04</accession>
<keyword evidence="3" id="KW-0547">Nucleotide-binding</keyword>
<dbReference type="Proteomes" id="UP000388452">
    <property type="component" value="Chromosome"/>
</dbReference>
<dbReference type="Pfam" id="PF00005">
    <property type="entry name" value="ABC_tran"/>
    <property type="match status" value="1"/>
</dbReference>
<evidence type="ECO:0000313" key="7">
    <source>
        <dbReference type="Proteomes" id="UP000388452"/>
    </source>
</evidence>
<dbReference type="SMART" id="SM00382">
    <property type="entry name" value="AAA"/>
    <property type="match status" value="1"/>
</dbReference>
<evidence type="ECO:0000256" key="3">
    <source>
        <dbReference type="ARBA" id="ARBA00022741"/>
    </source>
</evidence>
<feature type="domain" description="ABC transporter" evidence="5">
    <location>
        <begin position="21"/>
        <end position="220"/>
    </location>
</feature>
<dbReference type="InterPro" id="IPR003439">
    <property type="entry name" value="ABC_transporter-like_ATP-bd"/>
</dbReference>
<reference evidence="6 7" key="1">
    <citation type="submission" date="2019-10" db="EMBL/GenBank/DDBJ databases">
        <title>Genome sequencing of Lactobacillus manihotivorans.</title>
        <authorList>
            <person name="Kim K."/>
        </authorList>
    </citation>
    <scope>NUCLEOTIDE SEQUENCE [LARGE SCALE GENOMIC DNA]</scope>
    <source>
        <strain evidence="6 7">LM010</strain>
    </source>
</reference>
<dbReference type="InterPro" id="IPR050153">
    <property type="entry name" value="Metal_Ion_Import_ABC"/>
</dbReference>
<dbReference type="InterPro" id="IPR003593">
    <property type="entry name" value="AAA+_ATPase"/>
</dbReference>
<dbReference type="RefSeq" id="WP_056962672.1">
    <property type="nucleotide sequence ID" value="NZ_CP045068.1"/>
</dbReference>
<comment type="similarity">
    <text evidence="1">Belongs to the ABC transporter superfamily.</text>
</comment>
<evidence type="ECO:0000256" key="1">
    <source>
        <dbReference type="ARBA" id="ARBA00005417"/>
    </source>
</evidence>
<evidence type="ECO:0000313" key="6">
    <source>
        <dbReference type="EMBL" id="QFQ92538.1"/>
    </source>
</evidence>
<dbReference type="InterPro" id="IPR027417">
    <property type="entry name" value="P-loop_NTPase"/>
</dbReference>
<keyword evidence="4 6" id="KW-0067">ATP-binding</keyword>
<dbReference type="PANTHER" id="PTHR42734:SF5">
    <property type="entry name" value="IRON TRANSPORT SYSTEM ATP-BINDING PROTEIN HI_0361-RELATED"/>
    <property type="match status" value="1"/>
</dbReference>
<sequence length="222" mass="24574">MTDLAPTRQVVSDIKHKDAALQVDKLTVGYKDDAPILTNVSYTFSKRGCYLITGDNASGKSTLMKTIVGLVRPLSGYVYQKENTECCYVPQTPYLFPGTIFDNLVLGIGKFDIDQVNHLVEITNLSKDLQAEGKNLNNVIDNRSISLSTGQIQKVKLIRGIIASPQVLIIDEVLSNIDVESNKNILSYLRGWSKTHTLIIVAHDNERIKASLCPVIIDVNEL</sequence>
<evidence type="ECO:0000256" key="4">
    <source>
        <dbReference type="ARBA" id="ARBA00022840"/>
    </source>
</evidence>
<gene>
    <name evidence="6" type="ORF">LM010_14595</name>
</gene>
<evidence type="ECO:0000256" key="2">
    <source>
        <dbReference type="ARBA" id="ARBA00022448"/>
    </source>
</evidence>
<dbReference type="SUPFAM" id="SSF52540">
    <property type="entry name" value="P-loop containing nucleoside triphosphate hydrolases"/>
    <property type="match status" value="1"/>
</dbReference>
<evidence type="ECO:0000259" key="5">
    <source>
        <dbReference type="PROSITE" id="PS50893"/>
    </source>
</evidence>
<name>A0A5P8JU04_9LACO</name>
<dbReference type="EMBL" id="CP045068">
    <property type="protein sequence ID" value="QFQ92538.1"/>
    <property type="molecule type" value="Genomic_DNA"/>
</dbReference>
<dbReference type="PANTHER" id="PTHR42734">
    <property type="entry name" value="METAL TRANSPORT SYSTEM ATP-BINDING PROTEIN TM_0124-RELATED"/>
    <property type="match status" value="1"/>
</dbReference>
<dbReference type="Gene3D" id="3.40.50.300">
    <property type="entry name" value="P-loop containing nucleotide triphosphate hydrolases"/>
    <property type="match status" value="1"/>
</dbReference>
<dbReference type="PROSITE" id="PS50893">
    <property type="entry name" value="ABC_TRANSPORTER_2"/>
    <property type="match status" value="1"/>
</dbReference>
<dbReference type="GO" id="GO:0005524">
    <property type="term" value="F:ATP binding"/>
    <property type="evidence" value="ECO:0007669"/>
    <property type="project" value="UniProtKB-KW"/>
</dbReference>
<keyword evidence="2" id="KW-0813">Transport</keyword>
<dbReference type="GO" id="GO:0016887">
    <property type="term" value="F:ATP hydrolysis activity"/>
    <property type="evidence" value="ECO:0007669"/>
    <property type="project" value="InterPro"/>
</dbReference>
<proteinExistence type="inferred from homology"/>
<protein>
    <submittedName>
        <fullName evidence="6">ATP-binding cassette domain-containing protein</fullName>
    </submittedName>
</protein>
<organism evidence="6 7">
    <name type="scientific">Lacticaseibacillus manihotivorans</name>
    <dbReference type="NCBI Taxonomy" id="88233"/>
    <lineage>
        <taxon>Bacteria</taxon>
        <taxon>Bacillati</taxon>
        <taxon>Bacillota</taxon>
        <taxon>Bacilli</taxon>
        <taxon>Lactobacillales</taxon>
        <taxon>Lactobacillaceae</taxon>
        <taxon>Lacticaseibacillus</taxon>
    </lineage>
</organism>
<dbReference type="AlphaFoldDB" id="A0A5P8JU04"/>